<name>A0A1V1PDW6_9BACT</name>
<dbReference type="AlphaFoldDB" id="A0A1V1PDW6"/>
<dbReference type="Proteomes" id="UP000189670">
    <property type="component" value="Unassembled WGS sequence"/>
</dbReference>
<proteinExistence type="predicted"/>
<sequence>MQCEKCKAVINEGEEQDYHGQLFCEDCYFDLLSPVKACDPWAVHSAKTFLNQQGDKSQINPLQEKILDFLREKGPTEQNIISSHLQVKSTDIEREIASLRHMEKICGELINGKKVVKIWDKK</sequence>
<comment type="caution">
    <text evidence="1">The sequence shown here is derived from an EMBL/GenBank/DDBJ whole genome shotgun (WGS) entry which is preliminary data.</text>
</comment>
<evidence type="ECO:0000313" key="2">
    <source>
        <dbReference type="Proteomes" id="UP000189670"/>
    </source>
</evidence>
<reference evidence="2" key="1">
    <citation type="submission" date="2012-11" db="EMBL/GenBank/DDBJ databases">
        <authorList>
            <person name="Lucero-Rivera Y.E."/>
            <person name="Tovar-Ramirez D."/>
        </authorList>
    </citation>
    <scope>NUCLEOTIDE SEQUENCE [LARGE SCALE GENOMIC DNA]</scope>
    <source>
        <strain evidence="2">Araruama</strain>
    </source>
</reference>
<accession>A0A1V1PDW6</accession>
<protein>
    <submittedName>
        <fullName evidence="1">LIM zinc-binding protein</fullName>
    </submittedName>
</protein>
<organism evidence="1 2">
    <name type="scientific">Candidatus Magnetoglobus multicellularis str. Araruama</name>
    <dbReference type="NCBI Taxonomy" id="890399"/>
    <lineage>
        <taxon>Bacteria</taxon>
        <taxon>Pseudomonadati</taxon>
        <taxon>Thermodesulfobacteriota</taxon>
        <taxon>Desulfobacteria</taxon>
        <taxon>Desulfobacterales</taxon>
        <taxon>Desulfobacteraceae</taxon>
        <taxon>Candidatus Magnetoglobus</taxon>
    </lineage>
</organism>
<evidence type="ECO:0000313" key="1">
    <source>
        <dbReference type="EMBL" id="ETR73089.1"/>
    </source>
</evidence>
<dbReference type="EMBL" id="ATBP01000089">
    <property type="protein sequence ID" value="ETR73089.1"/>
    <property type="molecule type" value="Genomic_DNA"/>
</dbReference>
<gene>
    <name evidence="1" type="ORF">OMM_07163</name>
</gene>